<keyword evidence="2" id="KW-1185">Reference proteome</keyword>
<comment type="caution">
    <text evidence="1">The sequence shown here is derived from an EMBL/GenBank/DDBJ whole genome shotgun (WGS) entry which is preliminary data.</text>
</comment>
<dbReference type="EMBL" id="JBDFQZ010000004">
    <property type="protein sequence ID" value="KAK9735071.1"/>
    <property type="molecule type" value="Genomic_DNA"/>
</dbReference>
<reference evidence="1" key="1">
    <citation type="submission" date="2024-03" db="EMBL/GenBank/DDBJ databases">
        <title>WGS assembly of Saponaria officinalis var. Norfolk2.</title>
        <authorList>
            <person name="Jenkins J."/>
            <person name="Shu S."/>
            <person name="Grimwood J."/>
            <person name="Barry K."/>
            <person name="Goodstein D."/>
            <person name="Schmutz J."/>
            <person name="Leebens-Mack J."/>
            <person name="Osbourn A."/>
        </authorList>
    </citation>
    <scope>NUCLEOTIDE SEQUENCE [LARGE SCALE GENOMIC DNA]</scope>
    <source>
        <strain evidence="1">JIC</strain>
    </source>
</reference>
<evidence type="ECO:0000313" key="2">
    <source>
        <dbReference type="Proteomes" id="UP001443914"/>
    </source>
</evidence>
<accession>A0AAW1LNE7</accession>
<dbReference type="Proteomes" id="UP001443914">
    <property type="component" value="Unassembled WGS sequence"/>
</dbReference>
<dbReference type="AlphaFoldDB" id="A0AAW1LNE7"/>
<sequence>MFYYLSSTHLPQYSYSNPHHHQKSPPSTITHRHRRPIPHLNHLHHRRPLPVFLTVSLSLTVDISLSPTTSPSPAKELQPEMVHLTMLPHRPLPPSRAPPPSPYLVELPEFHHQPIFRQTVPSLHRKFYTSALHLFHFSF</sequence>
<organism evidence="1 2">
    <name type="scientific">Saponaria officinalis</name>
    <name type="common">Common soapwort</name>
    <name type="synonym">Lychnis saponaria</name>
    <dbReference type="NCBI Taxonomy" id="3572"/>
    <lineage>
        <taxon>Eukaryota</taxon>
        <taxon>Viridiplantae</taxon>
        <taxon>Streptophyta</taxon>
        <taxon>Embryophyta</taxon>
        <taxon>Tracheophyta</taxon>
        <taxon>Spermatophyta</taxon>
        <taxon>Magnoliopsida</taxon>
        <taxon>eudicotyledons</taxon>
        <taxon>Gunneridae</taxon>
        <taxon>Pentapetalae</taxon>
        <taxon>Caryophyllales</taxon>
        <taxon>Caryophyllaceae</taxon>
        <taxon>Caryophylleae</taxon>
        <taxon>Saponaria</taxon>
    </lineage>
</organism>
<proteinExistence type="predicted"/>
<evidence type="ECO:0000313" key="1">
    <source>
        <dbReference type="EMBL" id="KAK9735071.1"/>
    </source>
</evidence>
<name>A0AAW1LNE7_SAPOF</name>
<gene>
    <name evidence="1" type="ORF">RND81_04G182000</name>
</gene>
<protein>
    <submittedName>
        <fullName evidence="1">Uncharacterized protein</fullName>
    </submittedName>
</protein>